<name>A0A8C8W4B0_PERMB</name>
<dbReference type="GeneTree" id="ENSGT00960000192716"/>
<evidence type="ECO:0000313" key="3">
    <source>
        <dbReference type="Proteomes" id="UP000694547"/>
    </source>
</evidence>
<evidence type="ECO:0000313" key="2">
    <source>
        <dbReference type="Ensembl" id="ENSPEMP00000035497.1"/>
    </source>
</evidence>
<feature type="region of interest" description="Disordered" evidence="1">
    <location>
        <begin position="1"/>
        <end position="42"/>
    </location>
</feature>
<proteinExistence type="predicted"/>
<accession>A0A8C8W4B0</accession>
<dbReference type="Proteomes" id="UP000694547">
    <property type="component" value="Chromosome 1"/>
</dbReference>
<protein>
    <submittedName>
        <fullName evidence="2">Uncharacterized protein</fullName>
    </submittedName>
</protein>
<dbReference type="Ensembl" id="ENSPEMT00000042085.1">
    <property type="protein sequence ID" value="ENSPEMP00000035497.1"/>
    <property type="gene ID" value="ENSPEMG00000024366.1"/>
</dbReference>
<sequence length="110" mass="11601">APPGSEEEDGRTEGQQWRPVGPASWTPALSGIPNRPRSHKLPGLVPSLASAVDQGSELTGCLHLLGDCPGFQELTDPSLLKESPRLPHTALGSSKVLIRPSNLSLAPHDN</sequence>
<evidence type="ECO:0000256" key="1">
    <source>
        <dbReference type="SAM" id="MobiDB-lite"/>
    </source>
</evidence>
<reference evidence="2 3" key="1">
    <citation type="submission" date="2018-10" db="EMBL/GenBank/DDBJ databases">
        <title>Improved assembly of the deer mouse Peromyscus maniculatus genome.</title>
        <authorList>
            <person name="Lassance J.-M."/>
            <person name="Hoekstra H.E."/>
        </authorList>
    </citation>
    <scope>NUCLEOTIDE SEQUENCE [LARGE SCALE GENOMIC DNA]</scope>
</reference>
<reference evidence="2" key="3">
    <citation type="submission" date="2025-09" db="UniProtKB">
        <authorList>
            <consortium name="Ensembl"/>
        </authorList>
    </citation>
    <scope>IDENTIFICATION</scope>
</reference>
<keyword evidence="3" id="KW-1185">Reference proteome</keyword>
<organism evidence="2 3">
    <name type="scientific">Peromyscus maniculatus bairdii</name>
    <name type="common">Prairie deer mouse</name>
    <dbReference type="NCBI Taxonomy" id="230844"/>
    <lineage>
        <taxon>Eukaryota</taxon>
        <taxon>Metazoa</taxon>
        <taxon>Chordata</taxon>
        <taxon>Craniata</taxon>
        <taxon>Vertebrata</taxon>
        <taxon>Euteleostomi</taxon>
        <taxon>Mammalia</taxon>
        <taxon>Eutheria</taxon>
        <taxon>Euarchontoglires</taxon>
        <taxon>Glires</taxon>
        <taxon>Rodentia</taxon>
        <taxon>Myomorpha</taxon>
        <taxon>Muroidea</taxon>
        <taxon>Cricetidae</taxon>
        <taxon>Neotominae</taxon>
        <taxon>Peromyscus</taxon>
    </lineage>
</organism>
<feature type="compositionally biased region" description="Acidic residues" evidence="1">
    <location>
        <begin position="1"/>
        <end position="10"/>
    </location>
</feature>
<dbReference type="AlphaFoldDB" id="A0A8C8W4B0"/>
<reference evidence="2" key="2">
    <citation type="submission" date="2025-08" db="UniProtKB">
        <authorList>
            <consortium name="Ensembl"/>
        </authorList>
    </citation>
    <scope>IDENTIFICATION</scope>
</reference>